<name>A0A0W0W197_9GAMM</name>
<protein>
    <submittedName>
        <fullName evidence="8">1-acyl-sn-glycerol-3-phosphate acyltransferase</fullName>
    </submittedName>
</protein>
<keyword evidence="5 8" id="KW-0012">Acyltransferase</keyword>
<evidence type="ECO:0000256" key="4">
    <source>
        <dbReference type="ARBA" id="ARBA00023098"/>
    </source>
</evidence>
<evidence type="ECO:0000256" key="1">
    <source>
        <dbReference type="ARBA" id="ARBA00005189"/>
    </source>
</evidence>
<reference evidence="8 9" key="1">
    <citation type="submission" date="2015-11" db="EMBL/GenBank/DDBJ databases">
        <title>Genomic analysis of 38 Legionella species identifies large and diverse effector repertoires.</title>
        <authorList>
            <person name="Burstein D."/>
            <person name="Amaro F."/>
            <person name="Zusman T."/>
            <person name="Lifshitz Z."/>
            <person name="Cohen O."/>
            <person name="Gilbert J.A."/>
            <person name="Pupko T."/>
            <person name="Shuman H.A."/>
            <person name="Segal G."/>
        </authorList>
    </citation>
    <scope>NUCLEOTIDE SEQUENCE [LARGE SCALE GENOMIC DNA]</scope>
    <source>
        <strain evidence="8 9">Bercovier 4</strain>
    </source>
</reference>
<gene>
    <name evidence="8" type="ORF">Lisr_1215</name>
</gene>
<keyword evidence="9" id="KW-1185">Reference proteome</keyword>
<evidence type="ECO:0000256" key="5">
    <source>
        <dbReference type="ARBA" id="ARBA00023315"/>
    </source>
</evidence>
<comment type="pathway">
    <text evidence="1">Lipid metabolism.</text>
</comment>
<dbReference type="PANTHER" id="PTHR10434:SF64">
    <property type="entry name" value="1-ACYL-SN-GLYCEROL-3-PHOSPHATE ACYLTRANSFERASE-RELATED"/>
    <property type="match status" value="1"/>
</dbReference>
<dbReference type="InterPro" id="IPR002123">
    <property type="entry name" value="Plipid/glycerol_acylTrfase"/>
</dbReference>
<evidence type="ECO:0000313" key="9">
    <source>
        <dbReference type="Proteomes" id="UP000054761"/>
    </source>
</evidence>
<dbReference type="AlphaFoldDB" id="A0A0W0W197"/>
<evidence type="ECO:0000256" key="3">
    <source>
        <dbReference type="ARBA" id="ARBA00022679"/>
    </source>
</evidence>
<dbReference type="STRING" id="454.Lisr_1215"/>
<keyword evidence="6" id="KW-0472">Membrane</keyword>
<keyword evidence="6" id="KW-1133">Transmembrane helix</keyword>
<dbReference type="SUPFAM" id="SSF69593">
    <property type="entry name" value="Glycerol-3-phosphate (1)-acyltransferase"/>
    <property type="match status" value="1"/>
</dbReference>
<dbReference type="SMART" id="SM00563">
    <property type="entry name" value="PlsC"/>
    <property type="match status" value="1"/>
</dbReference>
<dbReference type="EMBL" id="LNYH01000058">
    <property type="protein sequence ID" value="KTD26074.1"/>
    <property type="molecule type" value="Genomic_DNA"/>
</dbReference>
<proteinExistence type="predicted"/>
<dbReference type="Pfam" id="PF01553">
    <property type="entry name" value="Acyltransferase"/>
    <property type="match status" value="1"/>
</dbReference>
<evidence type="ECO:0000256" key="2">
    <source>
        <dbReference type="ARBA" id="ARBA00022516"/>
    </source>
</evidence>
<dbReference type="PANTHER" id="PTHR10434">
    <property type="entry name" value="1-ACYL-SN-GLYCEROL-3-PHOSPHATE ACYLTRANSFERASE"/>
    <property type="match status" value="1"/>
</dbReference>
<sequence>MAPCFFSILPMRISRLRTAWIIFLSGFYTAYACSRAIIKSLFGKPSRAWVDQVIDQWINRLLNLIGVKCKVFNPHNVEPQPGEATIIMCNHSSLYDIPISYKTFPDHSIRMLAKKELSNILLLGRAMKIAEFPFVDRKNRHQAIKDLAYMKKLMESGIVMWIAPEGTRSKDGKVAKFKKGGFITAIEAKATIIPIGIRGAFDILPARTYRFNINRTAEIHIGKPINTSEYSMENKEKLISKVHKEIRTLAGEKKNSSEE</sequence>
<comment type="caution">
    <text evidence="8">The sequence shown here is derived from an EMBL/GenBank/DDBJ whole genome shotgun (WGS) entry which is preliminary data.</text>
</comment>
<keyword evidence="6" id="KW-0812">Transmembrane</keyword>
<keyword evidence="4" id="KW-0443">Lipid metabolism</keyword>
<evidence type="ECO:0000259" key="7">
    <source>
        <dbReference type="SMART" id="SM00563"/>
    </source>
</evidence>
<organism evidence="8 9">
    <name type="scientific">Legionella israelensis</name>
    <dbReference type="NCBI Taxonomy" id="454"/>
    <lineage>
        <taxon>Bacteria</taxon>
        <taxon>Pseudomonadati</taxon>
        <taxon>Pseudomonadota</taxon>
        <taxon>Gammaproteobacteria</taxon>
        <taxon>Legionellales</taxon>
        <taxon>Legionellaceae</taxon>
        <taxon>Legionella</taxon>
    </lineage>
</organism>
<dbReference type="GO" id="GO:0006654">
    <property type="term" value="P:phosphatidic acid biosynthetic process"/>
    <property type="evidence" value="ECO:0007669"/>
    <property type="project" value="TreeGrafter"/>
</dbReference>
<evidence type="ECO:0000256" key="6">
    <source>
        <dbReference type="SAM" id="Phobius"/>
    </source>
</evidence>
<dbReference type="Proteomes" id="UP000054761">
    <property type="component" value="Unassembled WGS sequence"/>
</dbReference>
<evidence type="ECO:0000313" key="8">
    <source>
        <dbReference type="EMBL" id="KTD26074.1"/>
    </source>
</evidence>
<accession>A0A0W0W197</accession>
<dbReference type="GO" id="GO:0003841">
    <property type="term" value="F:1-acylglycerol-3-phosphate O-acyltransferase activity"/>
    <property type="evidence" value="ECO:0007669"/>
    <property type="project" value="TreeGrafter"/>
</dbReference>
<dbReference type="CDD" id="cd07989">
    <property type="entry name" value="LPLAT_AGPAT-like"/>
    <property type="match status" value="1"/>
</dbReference>
<dbReference type="PATRIC" id="fig|454.4.peg.1310"/>
<keyword evidence="3 8" id="KW-0808">Transferase</keyword>
<feature type="transmembrane region" description="Helical" evidence="6">
    <location>
        <begin position="20"/>
        <end position="38"/>
    </location>
</feature>
<keyword evidence="2" id="KW-0444">Lipid biosynthesis</keyword>
<feature type="domain" description="Phospholipid/glycerol acyltransferase" evidence="7">
    <location>
        <begin position="85"/>
        <end position="200"/>
    </location>
</feature>